<evidence type="ECO:0000256" key="1">
    <source>
        <dbReference type="ARBA" id="ARBA00010688"/>
    </source>
</evidence>
<keyword evidence="3" id="KW-0547">Nucleotide-binding</keyword>
<dbReference type="Pfam" id="PF00294">
    <property type="entry name" value="PfkB"/>
    <property type="match status" value="1"/>
</dbReference>
<keyword evidence="4 7" id="KW-0418">Kinase</keyword>
<dbReference type="RefSeq" id="WP_091346525.1">
    <property type="nucleotide sequence ID" value="NZ_FMAQ01000001.1"/>
</dbReference>
<evidence type="ECO:0000256" key="4">
    <source>
        <dbReference type="ARBA" id="ARBA00022777"/>
    </source>
</evidence>
<dbReference type="PANTHER" id="PTHR43085">
    <property type="entry name" value="HEXOKINASE FAMILY MEMBER"/>
    <property type="match status" value="1"/>
</dbReference>
<evidence type="ECO:0000256" key="2">
    <source>
        <dbReference type="ARBA" id="ARBA00022679"/>
    </source>
</evidence>
<proteinExistence type="inferred from homology"/>
<dbReference type="SUPFAM" id="SSF53613">
    <property type="entry name" value="Ribokinase-like"/>
    <property type="match status" value="1"/>
</dbReference>
<dbReference type="InterPro" id="IPR011611">
    <property type="entry name" value="PfkB_dom"/>
</dbReference>
<keyword evidence="5" id="KW-0067">ATP-binding</keyword>
<evidence type="ECO:0000313" key="7">
    <source>
        <dbReference type="EMBL" id="SCB80682.1"/>
    </source>
</evidence>
<comment type="similarity">
    <text evidence="1">Belongs to the carbohydrate kinase PfkB family.</text>
</comment>
<dbReference type="PANTHER" id="PTHR43085:SF1">
    <property type="entry name" value="PSEUDOURIDINE KINASE-RELATED"/>
    <property type="match status" value="1"/>
</dbReference>
<keyword evidence="8" id="KW-1185">Reference proteome</keyword>
<protein>
    <submittedName>
        <fullName evidence="7">Sugar or nucleoside kinase, ribokinase family</fullName>
    </submittedName>
</protein>
<organism evidence="7 8">
    <name type="scientific">Gilliamella bombicola</name>
    <dbReference type="NCBI Taxonomy" id="1798182"/>
    <lineage>
        <taxon>Bacteria</taxon>
        <taxon>Pseudomonadati</taxon>
        <taxon>Pseudomonadota</taxon>
        <taxon>Gammaproteobacteria</taxon>
        <taxon>Orbales</taxon>
        <taxon>Orbaceae</taxon>
        <taxon>Gilliamella</taxon>
    </lineage>
</organism>
<evidence type="ECO:0000259" key="6">
    <source>
        <dbReference type="Pfam" id="PF00294"/>
    </source>
</evidence>
<accession>A0A1C3ZEJ2</accession>
<sequence length="324" mass="35860">MNVKICTIGELLVEFIAKEPNQRFYETGEFTGPYPSGAPAIFADQVAKLGVPVVFFSCVGRDVFGKMCIDRLKQDGVIIDGITIHNKANTGSTFVVNKNISEKDFIFNIPNSACGLISFHHINENLINDCNHLHVMGSSLYSFRAIDAMRKALDLIKSNGGTISFDPNLHKEMLDIPEMAQSFDYILEYADIFLLSKCEVRYFANNNDESEKETILSLFKKGIKHIVIKNGVQGANYYGYDEQNNFKMIHVDGFFRDIVDSSGATCCFDATFVSLMLAGFSIEKALEYANASGALAAAKKGPMEGISSLIEIETFISKNTPRSV</sequence>
<dbReference type="InterPro" id="IPR029056">
    <property type="entry name" value="Ribokinase-like"/>
</dbReference>
<gene>
    <name evidence="7" type="ORF">GA0061081_101365</name>
</gene>
<dbReference type="CDD" id="cd01166">
    <property type="entry name" value="KdgK"/>
    <property type="match status" value="1"/>
</dbReference>
<keyword evidence="2" id="KW-0808">Transferase</keyword>
<dbReference type="GO" id="GO:0005524">
    <property type="term" value="F:ATP binding"/>
    <property type="evidence" value="ECO:0007669"/>
    <property type="project" value="UniProtKB-KW"/>
</dbReference>
<reference evidence="8" key="1">
    <citation type="submission" date="2016-08" db="EMBL/GenBank/DDBJ databases">
        <authorList>
            <person name="Varghese N."/>
            <person name="Submissions Spin"/>
        </authorList>
    </citation>
    <scope>NUCLEOTIDE SEQUENCE [LARGE SCALE GENOMIC DNA]</scope>
    <source>
        <strain evidence="8">R-53248</strain>
    </source>
</reference>
<dbReference type="OrthoDB" id="9795789at2"/>
<dbReference type="Gene3D" id="3.40.1190.20">
    <property type="match status" value="1"/>
</dbReference>
<dbReference type="AlphaFoldDB" id="A0A1C3ZEJ2"/>
<dbReference type="GO" id="GO:0016301">
    <property type="term" value="F:kinase activity"/>
    <property type="evidence" value="ECO:0007669"/>
    <property type="project" value="UniProtKB-KW"/>
</dbReference>
<evidence type="ECO:0000256" key="3">
    <source>
        <dbReference type="ARBA" id="ARBA00022741"/>
    </source>
</evidence>
<feature type="domain" description="Carbohydrate kinase PfkB" evidence="6">
    <location>
        <begin position="4"/>
        <end position="305"/>
    </location>
</feature>
<dbReference type="InterPro" id="IPR050306">
    <property type="entry name" value="PfkB_Carbo_kinase"/>
</dbReference>
<dbReference type="EMBL" id="FMAQ01000001">
    <property type="protein sequence ID" value="SCB80682.1"/>
    <property type="molecule type" value="Genomic_DNA"/>
</dbReference>
<evidence type="ECO:0000313" key="8">
    <source>
        <dbReference type="Proteomes" id="UP000199670"/>
    </source>
</evidence>
<dbReference type="Proteomes" id="UP000199670">
    <property type="component" value="Unassembled WGS sequence"/>
</dbReference>
<dbReference type="STRING" id="1798182.GA0061081_101365"/>
<evidence type="ECO:0000256" key="5">
    <source>
        <dbReference type="ARBA" id="ARBA00022840"/>
    </source>
</evidence>
<name>A0A1C3ZEJ2_9GAMM</name>